<keyword evidence="1" id="KW-0479">Metal-binding</keyword>
<evidence type="ECO:0000256" key="5">
    <source>
        <dbReference type="ARBA" id="ARBA00023204"/>
    </source>
</evidence>
<dbReference type="InterPro" id="IPR006642">
    <property type="entry name" value="Rad18_UBZ4"/>
</dbReference>
<feature type="region of interest" description="Disordered" evidence="6">
    <location>
        <begin position="131"/>
        <end position="151"/>
    </location>
</feature>
<keyword evidence="3" id="KW-0863">Zinc-finger</keyword>
<feature type="compositionally biased region" description="Basic and acidic residues" evidence="6">
    <location>
        <begin position="1419"/>
        <end position="1431"/>
    </location>
</feature>
<proteinExistence type="predicted"/>
<evidence type="ECO:0000256" key="4">
    <source>
        <dbReference type="ARBA" id="ARBA00022833"/>
    </source>
</evidence>
<feature type="compositionally biased region" description="Basic residues" evidence="6">
    <location>
        <begin position="380"/>
        <end position="390"/>
    </location>
</feature>
<evidence type="ECO:0000256" key="1">
    <source>
        <dbReference type="ARBA" id="ARBA00022723"/>
    </source>
</evidence>
<dbReference type="SMART" id="SM00734">
    <property type="entry name" value="ZnF_Rad18"/>
    <property type="match status" value="2"/>
</dbReference>
<feature type="domain" description="UBZ4-type" evidence="8">
    <location>
        <begin position="1269"/>
        <end position="1294"/>
    </location>
</feature>
<feature type="compositionally biased region" description="Polar residues" evidence="6">
    <location>
        <begin position="141"/>
        <end position="151"/>
    </location>
</feature>
<feature type="transmembrane region" description="Helical" evidence="7">
    <location>
        <begin position="926"/>
        <end position="952"/>
    </location>
</feature>
<dbReference type="EMBL" id="JAGKQM010000013">
    <property type="protein sequence ID" value="KAH0888909.1"/>
    <property type="molecule type" value="Genomic_DNA"/>
</dbReference>
<feature type="region of interest" description="Disordered" evidence="6">
    <location>
        <begin position="709"/>
        <end position="746"/>
    </location>
</feature>
<keyword evidence="7" id="KW-1133">Transmembrane helix</keyword>
<feature type="transmembrane region" description="Helical" evidence="7">
    <location>
        <begin position="958"/>
        <end position="984"/>
    </location>
</feature>
<sequence>MRNSREVNSNSGRIKCSSYPSLSTDEGPPNNPSSSSHFLHLSKPSDELGQSHLSTFSIRGYAFSNRTKNIQKSWPFSSTSLQLCLKHGLSDPLPPIQPLVPMISHPPEASSSKKPTLTHVEATSCKRKLKRLASNDHASAETKQGLENGSKSKTQVTILNKTPRKKCGLVVKPRACVEKEDQGCLFSASDQSMALRTCPICKTFSSASNTTLNAHIDQCLFVDLGEQPVSKPNKPRSKPRLKVKTMVDIYASAKGCTLEDLDRRNGTKWAVISSYSNRVIVCDNNKSEVSNKEKKLDEDGDAGIGPVYIDAKGQKLRIISEVKEKAADPSREHEKKTVSEGKRSYKSCKKRLEGNASEIQEYRRECSEECRGMETPGTSQRRRMLRKHSLSRNESKKGRSMCDQPSENVHSLSEDPLVLRGPSHVSTDLSEAVNSQSCGDSQVSGKSTNFAAPKPVDKGVMKLKKAWRFDVSENEDEDSGRWESEMTQERELADWDEDEETDKVFLSLSPSTSGEDNDYESWKETGNNKGDCDMLEKTDDVEVEFESMVLEKSGFETEERGSSFMEVDPIPIPGPPGSFLESPWDMEADATAAENHGNFFQVQTSFDQLDLADRNLSESPVSAVSNFAAPETQTFSLHNIITTDKRPSGFSANDQSCFCQRKENAGEDTTFSQPPPHMIHQDLLSKSVPSNSGPVLRLMGKDLMVMNQREETSRGDSSLKPTSQFQDVSKTQQVSPHAHHHRPFGGNGLYLDASPFPYARRFDGSHPLQLRRSAFLLLKQIFSSAMLLMMTAPAPSRFRPPPDPPPCKFLWFESLSLPPFRRTHRTLPTLPLFSLCFVSSTPPPAFHPIKMRGGDTHHLSVGVSSFVSGRLCTAGCSLLYHRRTVWSPFRSCPDVLFQVCLCASLSVHYSVEWYETRVVWEALDMWILVLICDVPMESFSLGSTLVLVSSIYMASVPISTAVCSLFLVFNLALCAMLVCVSSWWQIEEILSMIFLLLKPVETSTFLLGVSCLEQSIFPIFPHVWSELDEQSLLVLQGFSSQLVHFSAFEAVIVTLWVTLDAICQKAYEIVVMQFLWFSFLSLYYSISLFVCLACYGLVVYSCNENPPHDPLSSSSPPSSFLHLTTSSHELGQTHLQNFSIRDYAYSNRKNNIKNNWPFSPKSLQLCSTHGVTDPLPPFETTASLSSGKQIVSHVHIGSGSAKLGLKGGCSQSRVIKNGYGTSTSVLKSKVETIVVAGTSNNNKNSKKCGRGGGMVKSKEDTCGGGLVMTTTCPICKTFSSASNTTLNAHIDQCLSLDSELPPVSSSKPNKPRVDSAVPPVSTKQNKLRAKPQMKVKTMVDIYASAKRCTLEDLDKRNGTTWASVLSHSNQVVADKSEVSKKRKVPPVGVGPVYIDAKGQKLRILTEFSEKKTCITTPLREQHEGGSSEKKSSSQGSKENSKSLRKRRLGKKHYKYLKLTNLKANNTSEKEVSGRNKAMFGSKGAQSRSFRVQMSEKEETSLAVARLDTLQLKKRLASIQKDKYPLGKNVSEVSHRATSMRKVSPPFVANGWRRLSLPVELKKARQEEEEAGKWESEMTKERELSDDDEESSDEEDEDNSNNNNSRANVLDKSNDATPSERAMYYYSEEVEEMIYEQTTCDEDVRFESEVRGKGSLFVEVDTIPIPGPPGSFLPSPRDMCFDENLGNSSVITSQFHSFDRNSSESPVSNFAAGKLSFCVPSHPETSTIDKTEPPPRLGSNDHESCCCCQRKDRISEGMALNHQTSDLLQRRGAAYSSRLDTTNHPFEESPYMIQQDLDLQSKFSSRAVVVPPSPNPVLRLMGKDLMVMNQGEADTVRDSLKPTTQFLDSHPCAGTGLYFNTGLYLRNGFEPTHHQPQTPQSQSQTQTQASPFRNSFDDHVRYFSPS</sequence>
<name>A0ABQ8A8Y7_BRANA</name>
<keyword evidence="4" id="KW-0862">Zinc</keyword>
<feature type="domain" description="UBZ4-type" evidence="8">
    <location>
        <begin position="195"/>
        <end position="220"/>
    </location>
</feature>
<feature type="region of interest" description="Disordered" evidence="6">
    <location>
        <begin position="324"/>
        <end position="345"/>
    </location>
</feature>
<evidence type="ECO:0000256" key="7">
    <source>
        <dbReference type="SAM" id="Phobius"/>
    </source>
</evidence>
<feature type="region of interest" description="Disordered" evidence="6">
    <location>
        <begin position="1562"/>
        <end position="1618"/>
    </location>
</feature>
<comment type="caution">
    <text evidence="9">The sequence shown here is derived from an EMBL/GenBank/DDBJ whole genome shotgun (WGS) entry which is preliminary data.</text>
</comment>
<feature type="compositionally biased region" description="Low complexity" evidence="6">
    <location>
        <begin position="1874"/>
        <end position="1890"/>
    </location>
</feature>
<gene>
    <name evidence="9" type="ORF">HID58_051338</name>
</gene>
<dbReference type="Gene3D" id="3.30.160.60">
    <property type="entry name" value="Classic Zinc Finger"/>
    <property type="match status" value="2"/>
</dbReference>
<protein>
    <recommendedName>
        <fullName evidence="8">UBZ4-type domain-containing protein</fullName>
    </recommendedName>
</protein>
<feature type="compositionally biased region" description="Polar residues" evidence="6">
    <location>
        <begin position="715"/>
        <end position="735"/>
    </location>
</feature>
<feature type="region of interest" description="Disordered" evidence="6">
    <location>
        <begin position="1300"/>
        <end position="1331"/>
    </location>
</feature>
<feature type="compositionally biased region" description="Basic and acidic residues" evidence="6">
    <location>
        <begin position="479"/>
        <end position="493"/>
    </location>
</feature>
<feature type="compositionally biased region" description="Polar residues" evidence="6">
    <location>
        <begin position="1"/>
        <end position="24"/>
    </location>
</feature>
<feature type="region of interest" description="Disordered" evidence="6">
    <location>
        <begin position="1867"/>
        <end position="1905"/>
    </location>
</feature>
<accession>A0ABQ8A8Y7</accession>
<dbReference type="Proteomes" id="UP000824890">
    <property type="component" value="Unassembled WGS sequence"/>
</dbReference>
<feature type="compositionally biased region" description="Basic and acidic residues" evidence="6">
    <location>
        <begin position="1562"/>
        <end position="1582"/>
    </location>
</feature>
<evidence type="ECO:0000256" key="3">
    <source>
        <dbReference type="ARBA" id="ARBA00022771"/>
    </source>
</evidence>
<feature type="region of interest" description="Disordered" evidence="6">
    <location>
        <begin position="368"/>
        <end position="453"/>
    </location>
</feature>
<keyword evidence="7" id="KW-0472">Membrane</keyword>
<feature type="compositionally biased region" description="Basic and acidic residues" evidence="6">
    <location>
        <begin position="324"/>
        <end position="343"/>
    </location>
</feature>
<evidence type="ECO:0000259" key="8">
    <source>
        <dbReference type="SMART" id="SM00734"/>
    </source>
</evidence>
<keyword evidence="10" id="KW-1185">Reference proteome</keyword>
<evidence type="ECO:0000313" key="9">
    <source>
        <dbReference type="EMBL" id="KAH0888909.1"/>
    </source>
</evidence>
<evidence type="ECO:0000256" key="6">
    <source>
        <dbReference type="SAM" id="MobiDB-lite"/>
    </source>
</evidence>
<evidence type="ECO:0000313" key="10">
    <source>
        <dbReference type="Proteomes" id="UP000824890"/>
    </source>
</evidence>
<feature type="transmembrane region" description="Helical" evidence="7">
    <location>
        <begin position="1044"/>
        <end position="1062"/>
    </location>
</feature>
<dbReference type="PANTHER" id="PTHR35767:SF9">
    <property type="entry name" value="HAPLESS 8"/>
    <property type="match status" value="1"/>
</dbReference>
<feature type="compositionally biased region" description="Polar residues" evidence="6">
    <location>
        <begin position="424"/>
        <end position="450"/>
    </location>
</feature>
<feature type="transmembrane region" description="Helical" evidence="7">
    <location>
        <begin position="1074"/>
        <end position="1098"/>
    </location>
</feature>
<organism evidence="9 10">
    <name type="scientific">Brassica napus</name>
    <name type="common">Rape</name>
    <dbReference type="NCBI Taxonomy" id="3708"/>
    <lineage>
        <taxon>Eukaryota</taxon>
        <taxon>Viridiplantae</taxon>
        <taxon>Streptophyta</taxon>
        <taxon>Embryophyta</taxon>
        <taxon>Tracheophyta</taxon>
        <taxon>Spermatophyta</taxon>
        <taxon>Magnoliopsida</taxon>
        <taxon>eudicotyledons</taxon>
        <taxon>Gunneridae</taxon>
        <taxon>Pentapetalae</taxon>
        <taxon>rosids</taxon>
        <taxon>malvids</taxon>
        <taxon>Brassicales</taxon>
        <taxon>Brassicaceae</taxon>
        <taxon>Brassiceae</taxon>
        <taxon>Brassica</taxon>
    </lineage>
</organism>
<dbReference type="PANTHER" id="PTHR35767">
    <property type="entry name" value="HAPLESS PROTEIN"/>
    <property type="match status" value="1"/>
</dbReference>
<feature type="region of interest" description="Disordered" evidence="6">
    <location>
        <begin position="1"/>
        <end position="43"/>
    </location>
</feature>
<keyword evidence="7" id="KW-0812">Transmembrane</keyword>
<evidence type="ECO:0000256" key="2">
    <source>
        <dbReference type="ARBA" id="ARBA00022763"/>
    </source>
</evidence>
<reference evidence="9 10" key="1">
    <citation type="submission" date="2021-05" db="EMBL/GenBank/DDBJ databases">
        <title>Genome Assembly of Synthetic Allotetraploid Brassica napus Reveals Homoeologous Exchanges between Subgenomes.</title>
        <authorList>
            <person name="Davis J.T."/>
        </authorList>
    </citation>
    <scope>NUCLEOTIDE SEQUENCE [LARGE SCALE GENOMIC DNA]</scope>
    <source>
        <strain evidence="10">cv. Da-Ae</strain>
        <tissue evidence="9">Seedling</tissue>
    </source>
</reference>
<feature type="region of interest" description="Disordered" evidence="6">
    <location>
        <begin position="1415"/>
        <end position="1449"/>
    </location>
</feature>
<feature type="compositionally biased region" description="Basic and acidic residues" evidence="6">
    <location>
        <begin position="1894"/>
        <end position="1905"/>
    </location>
</feature>
<keyword evidence="2" id="KW-0227">DNA damage</keyword>
<keyword evidence="5" id="KW-0234">DNA repair</keyword>
<feature type="compositionally biased region" description="Acidic residues" evidence="6">
    <location>
        <begin position="1583"/>
        <end position="1598"/>
    </location>
</feature>
<feature type="region of interest" description="Disordered" evidence="6">
    <location>
        <begin position="472"/>
        <end position="533"/>
    </location>
</feature>